<protein>
    <submittedName>
        <fullName evidence="1">Uncharacterized protein</fullName>
    </submittedName>
</protein>
<evidence type="ECO:0000313" key="2">
    <source>
        <dbReference type="Proteomes" id="UP000012092"/>
    </source>
</evidence>
<evidence type="ECO:0000313" key="1">
    <source>
        <dbReference type="EMBL" id="EMO03901.1"/>
    </source>
</evidence>
<accession>M6RDW1</accession>
<organism evidence="1 2">
    <name type="scientific">Leptospira interrogans serovar Icterohaemorrhagiae str. Verdun HP</name>
    <dbReference type="NCBI Taxonomy" id="1049910"/>
    <lineage>
        <taxon>Bacteria</taxon>
        <taxon>Pseudomonadati</taxon>
        <taxon>Spirochaetota</taxon>
        <taxon>Spirochaetia</taxon>
        <taxon>Leptospirales</taxon>
        <taxon>Leptospiraceae</taxon>
        <taxon>Leptospira</taxon>
    </lineage>
</organism>
<comment type="caution">
    <text evidence="1">The sequence shown here is derived from an EMBL/GenBank/DDBJ whole genome shotgun (WGS) entry which is preliminary data.</text>
</comment>
<dbReference type="Proteomes" id="UP000012092">
    <property type="component" value="Unassembled WGS sequence"/>
</dbReference>
<proteinExistence type="predicted"/>
<reference evidence="1 2" key="1">
    <citation type="submission" date="2013-01" db="EMBL/GenBank/DDBJ databases">
        <authorList>
            <person name="Harkins D.M."/>
            <person name="Durkin A.S."/>
            <person name="Brinkac L.M."/>
            <person name="Haft D.H."/>
            <person name="Selengut J.D."/>
            <person name="Sanka R."/>
            <person name="DePew J."/>
            <person name="Purushe J."/>
            <person name="Picardeau M."/>
            <person name="Werts C."/>
            <person name="Goarant C."/>
            <person name="Vinetz J.M."/>
            <person name="Sutton G.G."/>
            <person name="Nierman W.C."/>
            <person name="Fouts D.E."/>
        </authorList>
    </citation>
    <scope>NUCLEOTIDE SEQUENCE [LARGE SCALE GENOMIC DNA]</scope>
    <source>
        <strain evidence="1 2">Verdun HP</strain>
    </source>
</reference>
<name>M6RDW1_LEPIR</name>
<dbReference type="AlphaFoldDB" id="M6RDW1"/>
<dbReference type="EMBL" id="AHNZ02000752">
    <property type="protein sequence ID" value="EMO03901.1"/>
    <property type="molecule type" value="Genomic_DNA"/>
</dbReference>
<gene>
    <name evidence="1" type="ORF">LEP1GSC116_1209</name>
</gene>
<sequence length="52" mass="5900">MLENDRVKFFEVLGQALSCFTSASDLSDAERGHVFDENVTGMKWSRGRARSF</sequence>